<reference evidence="2" key="1">
    <citation type="submission" date="2022-12" db="EMBL/GenBank/DDBJ databases">
        <authorList>
            <person name="Alioto T."/>
            <person name="Alioto T."/>
            <person name="Gomez Garrido J."/>
        </authorList>
    </citation>
    <scope>NUCLEOTIDE SEQUENCE</scope>
</reference>
<evidence type="ECO:0000256" key="1">
    <source>
        <dbReference type="SAM" id="SignalP"/>
    </source>
</evidence>
<protein>
    <submittedName>
        <fullName evidence="2">Uncharacterized protein</fullName>
    </submittedName>
</protein>
<evidence type="ECO:0000313" key="2">
    <source>
        <dbReference type="EMBL" id="CAI5788230.1"/>
    </source>
</evidence>
<feature type="chain" id="PRO_5041431504" evidence="1">
    <location>
        <begin position="19"/>
        <end position="217"/>
    </location>
</feature>
<proteinExistence type="predicted"/>
<dbReference type="EMBL" id="OX395137">
    <property type="protein sequence ID" value="CAI5788230.1"/>
    <property type="molecule type" value="Genomic_DNA"/>
</dbReference>
<keyword evidence="3" id="KW-1185">Reference proteome</keyword>
<name>A0AA35PJH6_9SAUR</name>
<dbReference type="AlphaFoldDB" id="A0AA35PJH6"/>
<accession>A0AA35PJH6</accession>
<dbReference type="Proteomes" id="UP001178461">
    <property type="component" value="Chromosome 12"/>
</dbReference>
<evidence type="ECO:0000313" key="3">
    <source>
        <dbReference type="Proteomes" id="UP001178461"/>
    </source>
</evidence>
<organism evidence="2 3">
    <name type="scientific">Podarcis lilfordi</name>
    <name type="common">Lilford's wall lizard</name>
    <dbReference type="NCBI Taxonomy" id="74358"/>
    <lineage>
        <taxon>Eukaryota</taxon>
        <taxon>Metazoa</taxon>
        <taxon>Chordata</taxon>
        <taxon>Craniata</taxon>
        <taxon>Vertebrata</taxon>
        <taxon>Euteleostomi</taxon>
        <taxon>Lepidosauria</taxon>
        <taxon>Squamata</taxon>
        <taxon>Bifurcata</taxon>
        <taxon>Unidentata</taxon>
        <taxon>Episquamata</taxon>
        <taxon>Laterata</taxon>
        <taxon>Lacertibaenia</taxon>
        <taxon>Lacertidae</taxon>
        <taxon>Podarcis</taxon>
    </lineage>
</organism>
<feature type="signal peptide" evidence="1">
    <location>
        <begin position="1"/>
        <end position="18"/>
    </location>
</feature>
<keyword evidence="1" id="KW-0732">Signal</keyword>
<gene>
    <name evidence="2" type="ORF">PODLI_1B011836</name>
</gene>
<sequence length="217" mass="24542">MLFFVASIVLNLLLAALSRFLNWEGRGINKNLLLLFENIDLGMKARSMKNKVANDNVFIHFLAFKRLSLDAFTGETLNVSLKVIKVFQCKSSYILRTVKSKRSDVKATASKLLTPRSKDPTPCILTMICLQYENITSNLPFTVGSNASKICELMQLSPPCALEALQQKCPHIFWLEKSILLAPIRFFSPNLTVAGLIKNRCVLWPLTFIAYDFCYIL</sequence>